<keyword evidence="5" id="KW-1185">Reference proteome</keyword>
<evidence type="ECO:0000256" key="2">
    <source>
        <dbReference type="ARBA" id="ARBA00022723"/>
    </source>
</evidence>
<evidence type="ECO:0000313" key="5">
    <source>
        <dbReference type="Proteomes" id="UP001249851"/>
    </source>
</evidence>
<sequence length="94" mass="10675">MSSVVNEVKDRTILLSPVTRTETSEEIRPLLVADPNWCMKPYPETRAISLSQRNFNKALSRARVVIEQAFGMLKGRWRCLLVKLDESLEAGSLN</sequence>
<dbReference type="InterPro" id="IPR027806">
    <property type="entry name" value="HARBI1_dom"/>
</dbReference>
<evidence type="ECO:0000313" key="4">
    <source>
        <dbReference type="EMBL" id="KAK2547517.1"/>
    </source>
</evidence>
<organism evidence="4 5">
    <name type="scientific">Acropora cervicornis</name>
    <name type="common">Staghorn coral</name>
    <dbReference type="NCBI Taxonomy" id="6130"/>
    <lineage>
        <taxon>Eukaryota</taxon>
        <taxon>Metazoa</taxon>
        <taxon>Cnidaria</taxon>
        <taxon>Anthozoa</taxon>
        <taxon>Hexacorallia</taxon>
        <taxon>Scleractinia</taxon>
        <taxon>Astrocoeniina</taxon>
        <taxon>Acroporidae</taxon>
        <taxon>Acropora</taxon>
    </lineage>
</organism>
<reference evidence="4" key="2">
    <citation type="journal article" date="2023" name="Science">
        <title>Genomic signatures of disease resistance in endangered staghorn corals.</title>
        <authorList>
            <person name="Vollmer S.V."/>
            <person name="Selwyn J.D."/>
            <person name="Despard B.A."/>
            <person name="Roesel C.L."/>
        </authorList>
    </citation>
    <scope>NUCLEOTIDE SEQUENCE</scope>
    <source>
        <strain evidence="4">K2</strain>
    </source>
</reference>
<proteinExistence type="predicted"/>
<keyword evidence="2" id="KW-0479">Metal-binding</keyword>
<comment type="cofactor">
    <cofactor evidence="1">
        <name>a divalent metal cation</name>
        <dbReference type="ChEBI" id="CHEBI:60240"/>
    </cofactor>
</comment>
<evidence type="ECO:0000256" key="1">
    <source>
        <dbReference type="ARBA" id="ARBA00001968"/>
    </source>
</evidence>
<feature type="domain" description="DDE Tnp4" evidence="3">
    <location>
        <begin position="37"/>
        <end position="87"/>
    </location>
</feature>
<name>A0AAD9URZ5_ACRCE</name>
<accession>A0AAD9URZ5</accession>
<protein>
    <recommendedName>
        <fullName evidence="3">DDE Tnp4 domain-containing protein</fullName>
    </recommendedName>
</protein>
<dbReference type="AlphaFoldDB" id="A0AAD9URZ5"/>
<dbReference type="Pfam" id="PF13359">
    <property type="entry name" value="DDE_Tnp_4"/>
    <property type="match status" value="1"/>
</dbReference>
<evidence type="ECO:0000259" key="3">
    <source>
        <dbReference type="Pfam" id="PF13359"/>
    </source>
</evidence>
<gene>
    <name evidence="4" type="ORF">P5673_032478</name>
</gene>
<dbReference type="GO" id="GO:0046872">
    <property type="term" value="F:metal ion binding"/>
    <property type="evidence" value="ECO:0007669"/>
    <property type="project" value="UniProtKB-KW"/>
</dbReference>
<reference evidence="4" key="1">
    <citation type="journal article" date="2023" name="G3 (Bethesda)">
        <title>Whole genome assembly and annotation of the endangered Caribbean coral Acropora cervicornis.</title>
        <authorList>
            <person name="Selwyn J.D."/>
            <person name="Vollmer S.V."/>
        </authorList>
    </citation>
    <scope>NUCLEOTIDE SEQUENCE</scope>
    <source>
        <strain evidence="4">K2</strain>
    </source>
</reference>
<dbReference type="Proteomes" id="UP001249851">
    <property type="component" value="Unassembled WGS sequence"/>
</dbReference>
<comment type="caution">
    <text evidence="4">The sequence shown here is derived from an EMBL/GenBank/DDBJ whole genome shotgun (WGS) entry which is preliminary data.</text>
</comment>
<dbReference type="EMBL" id="JARQWQ010000180">
    <property type="protein sequence ID" value="KAK2547517.1"/>
    <property type="molecule type" value="Genomic_DNA"/>
</dbReference>